<proteinExistence type="predicted"/>
<dbReference type="RefSeq" id="WP_183569807.1">
    <property type="nucleotide sequence ID" value="NZ_JACHOP010000009.1"/>
</dbReference>
<dbReference type="InterPro" id="IPR029479">
    <property type="entry name" value="Nitroreductase"/>
</dbReference>
<dbReference type="SUPFAM" id="SSF55469">
    <property type="entry name" value="FMN-dependent nitroreductase-like"/>
    <property type="match status" value="1"/>
</dbReference>
<keyword evidence="3" id="KW-1185">Reference proteome</keyword>
<dbReference type="PANTHER" id="PTHR23026:SF123">
    <property type="entry name" value="NAD(P)H NITROREDUCTASE RV3131-RELATED"/>
    <property type="match status" value="1"/>
</dbReference>
<dbReference type="PANTHER" id="PTHR23026">
    <property type="entry name" value="NADPH NITROREDUCTASE"/>
    <property type="match status" value="1"/>
</dbReference>
<dbReference type="Proteomes" id="UP000583454">
    <property type="component" value="Unassembled WGS sequence"/>
</dbReference>
<gene>
    <name evidence="2" type="ORF">HNR00_002604</name>
</gene>
<dbReference type="EMBL" id="JACHOP010000009">
    <property type="protein sequence ID" value="MBB5757888.1"/>
    <property type="molecule type" value="Genomic_DNA"/>
</dbReference>
<keyword evidence="2" id="KW-0560">Oxidoreductase</keyword>
<comment type="caution">
    <text evidence="2">The sequence shown here is derived from an EMBL/GenBank/DDBJ whole genome shotgun (WGS) entry which is preliminary data.</text>
</comment>
<sequence>MPDAPSPPEIGPPVFDAAFRARLGDLFAWRRDVRRFRADPVDEASLRACLALAALAPSVGNSQPWRFVRVSDPARRDAVTNDFERCNAQARDGYADERRALYASLKLAGLREAPVHLAVFCDGATEAGHGLGRATMPEMLRYSAVAAVHAFWLAARAHGLGVGWVSILEPARIARLLDVPEAWDLVAYLCVGHPQEEHADPELVRHGWQARTPDAARLHER</sequence>
<dbReference type="EC" id="1.13.11.79" evidence="2"/>
<organism evidence="2 3">
    <name type="scientific">Methylorubrum rhodinum</name>
    <dbReference type="NCBI Taxonomy" id="29428"/>
    <lineage>
        <taxon>Bacteria</taxon>
        <taxon>Pseudomonadati</taxon>
        <taxon>Pseudomonadota</taxon>
        <taxon>Alphaproteobacteria</taxon>
        <taxon>Hyphomicrobiales</taxon>
        <taxon>Methylobacteriaceae</taxon>
        <taxon>Methylorubrum</taxon>
    </lineage>
</organism>
<dbReference type="Pfam" id="PF00881">
    <property type="entry name" value="Nitroreductase"/>
    <property type="match status" value="1"/>
</dbReference>
<feature type="domain" description="Nitroreductase" evidence="1">
    <location>
        <begin position="28"/>
        <end position="193"/>
    </location>
</feature>
<evidence type="ECO:0000313" key="3">
    <source>
        <dbReference type="Proteomes" id="UP000583454"/>
    </source>
</evidence>
<evidence type="ECO:0000313" key="2">
    <source>
        <dbReference type="EMBL" id="MBB5757888.1"/>
    </source>
</evidence>
<dbReference type="AlphaFoldDB" id="A0A840ZLC3"/>
<reference evidence="2 3" key="1">
    <citation type="submission" date="2020-08" db="EMBL/GenBank/DDBJ databases">
        <title>Genomic Encyclopedia of Type Strains, Phase IV (KMG-IV): sequencing the most valuable type-strain genomes for metagenomic binning, comparative biology and taxonomic classification.</title>
        <authorList>
            <person name="Goeker M."/>
        </authorList>
    </citation>
    <scope>NUCLEOTIDE SEQUENCE [LARGE SCALE GENOMIC DNA]</scope>
    <source>
        <strain evidence="2 3">DSM 2163</strain>
    </source>
</reference>
<name>A0A840ZLC3_9HYPH</name>
<dbReference type="NCBIfam" id="TIGR02476">
    <property type="entry name" value="BluB"/>
    <property type="match status" value="1"/>
</dbReference>
<protein>
    <submittedName>
        <fullName evidence="2">5,6-dimethylbenzimidazole synthase</fullName>
        <ecNumber evidence="2">1.13.11.79</ecNumber>
    </submittedName>
</protein>
<dbReference type="InterPro" id="IPR050627">
    <property type="entry name" value="Nitroreductase/BluB"/>
</dbReference>
<dbReference type="InterPro" id="IPR000415">
    <property type="entry name" value="Nitroreductase-like"/>
</dbReference>
<accession>A0A840ZLC3</accession>
<dbReference type="Gene3D" id="3.40.109.10">
    <property type="entry name" value="NADH Oxidase"/>
    <property type="match status" value="1"/>
</dbReference>
<evidence type="ECO:0000259" key="1">
    <source>
        <dbReference type="Pfam" id="PF00881"/>
    </source>
</evidence>
<dbReference type="InterPro" id="IPR012825">
    <property type="entry name" value="BluB"/>
</dbReference>
<dbReference type="GO" id="GO:0102919">
    <property type="term" value="F:5,6-dimethylbenzimidazole synthase activity"/>
    <property type="evidence" value="ECO:0007669"/>
    <property type="project" value="UniProtKB-EC"/>
</dbReference>